<keyword evidence="11" id="KW-0032">Aminotransferase</keyword>
<dbReference type="CDD" id="cd00610">
    <property type="entry name" value="OAT_like"/>
    <property type="match status" value="1"/>
</dbReference>
<keyword evidence="8" id="KW-0627">Porphyrin biosynthesis</keyword>
<dbReference type="InterPro" id="IPR015421">
    <property type="entry name" value="PyrdxlP-dep_Trfase_major"/>
</dbReference>
<evidence type="ECO:0000313" key="11">
    <source>
        <dbReference type="EMBL" id="TDH60677.1"/>
    </source>
</evidence>
<evidence type="ECO:0000256" key="9">
    <source>
        <dbReference type="ARBA" id="ARBA00031365"/>
    </source>
</evidence>
<evidence type="ECO:0000256" key="1">
    <source>
        <dbReference type="ARBA" id="ARBA00001933"/>
    </source>
</evidence>
<evidence type="ECO:0000313" key="12">
    <source>
        <dbReference type="Proteomes" id="UP000295096"/>
    </source>
</evidence>
<keyword evidence="11" id="KW-0808">Transferase</keyword>
<organism evidence="11 12">
    <name type="scientific">Dankookia rubra</name>
    <dbReference type="NCBI Taxonomy" id="1442381"/>
    <lineage>
        <taxon>Bacteria</taxon>
        <taxon>Pseudomonadati</taxon>
        <taxon>Pseudomonadota</taxon>
        <taxon>Alphaproteobacteria</taxon>
        <taxon>Acetobacterales</taxon>
        <taxon>Roseomonadaceae</taxon>
        <taxon>Dankookia</taxon>
    </lineage>
</organism>
<reference evidence="11 12" key="1">
    <citation type="journal article" date="2016" name="J. Microbiol.">
        <title>Dankookia rubra gen. nov., sp. nov., an alphaproteobacterium isolated from sediment of a shallow stream.</title>
        <authorList>
            <person name="Kim W.H."/>
            <person name="Kim D.H."/>
            <person name="Kang K."/>
            <person name="Ahn T.Y."/>
        </authorList>
    </citation>
    <scope>NUCLEOTIDE SEQUENCE [LARGE SCALE GENOMIC DNA]</scope>
    <source>
        <strain evidence="11 12">JCM30602</strain>
    </source>
</reference>
<evidence type="ECO:0000256" key="10">
    <source>
        <dbReference type="RuleBase" id="RU003560"/>
    </source>
</evidence>
<dbReference type="GO" id="GO:0006779">
    <property type="term" value="P:porphyrin-containing compound biosynthetic process"/>
    <property type="evidence" value="ECO:0007669"/>
    <property type="project" value="UniProtKB-KW"/>
</dbReference>
<dbReference type="InterPro" id="IPR015424">
    <property type="entry name" value="PyrdxlP-dep_Trfase"/>
</dbReference>
<dbReference type="OrthoDB" id="9801052at2"/>
<dbReference type="Proteomes" id="UP000295096">
    <property type="component" value="Unassembled WGS sequence"/>
</dbReference>
<dbReference type="PANTHER" id="PTHR43713:SF3">
    <property type="entry name" value="GLUTAMATE-1-SEMIALDEHYDE 2,1-AMINOMUTASE 1, CHLOROPLASTIC-RELATED"/>
    <property type="match status" value="1"/>
</dbReference>
<dbReference type="GO" id="GO:0042286">
    <property type="term" value="F:glutamate-1-semialdehyde 2,1-aminomutase activity"/>
    <property type="evidence" value="ECO:0007669"/>
    <property type="project" value="UniProtKB-EC"/>
</dbReference>
<evidence type="ECO:0000256" key="4">
    <source>
        <dbReference type="ARBA" id="ARBA00012143"/>
    </source>
</evidence>
<dbReference type="GO" id="GO:0030170">
    <property type="term" value="F:pyridoxal phosphate binding"/>
    <property type="evidence" value="ECO:0007669"/>
    <property type="project" value="InterPro"/>
</dbReference>
<dbReference type="SUPFAM" id="SSF53383">
    <property type="entry name" value="PLP-dependent transferases"/>
    <property type="match status" value="1"/>
</dbReference>
<name>A0A4R5QE71_9PROT</name>
<dbReference type="Gene3D" id="3.40.640.10">
    <property type="entry name" value="Type I PLP-dependent aspartate aminotransferase-like (Major domain)"/>
    <property type="match status" value="1"/>
</dbReference>
<comment type="pathway">
    <text evidence="2">Porphyrin-containing compound metabolism; protoporphyrin-IX biosynthesis; 5-aminolevulinate from L-glutamyl-tRNA(Glu): step 2/2.</text>
</comment>
<proteinExistence type="inferred from homology"/>
<dbReference type="RefSeq" id="WP_133290517.1">
    <property type="nucleotide sequence ID" value="NZ_SMSJ01000033.1"/>
</dbReference>
<evidence type="ECO:0000256" key="6">
    <source>
        <dbReference type="ARBA" id="ARBA00022898"/>
    </source>
</evidence>
<evidence type="ECO:0000256" key="3">
    <source>
        <dbReference type="ARBA" id="ARBA00008981"/>
    </source>
</evidence>
<evidence type="ECO:0000256" key="8">
    <source>
        <dbReference type="ARBA" id="ARBA00023244"/>
    </source>
</evidence>
<dbReference type="GO" id="GO:0008483">
    <property type="term" value="F:transaminase activity"/>
    <property type="evidence" value="ECO:0007669"/>
    <property type="project" value="UniProtKB-KW"/>
</dbReference>
<evidence type="ECO:0000256" key="5">
    <source>
        <dbReference type="ARBA" id="ARBA00015416"/>
    </source>
</evidence>
<dbReference type="Gene3D" id="3.90.1150.10">
    <property type="entry name" value="Aspartate Aminotransferase, domain 1"/>
    <property type="match status" value="1"/>
</dbReference>
<protein>
    <recommendedName>
        <fullName evidence="5">Glutamate-1-semialdehyde 2,1-aminomutase</fullName>
        <ecNumber evidence="4">5.4.3.8</ecNumber>
    </recommendedName>
    <alternativeName>
        <fullName evidence="9">Glutamate-1-semialdehyde aminotransferase</fullName>
    </alternativeName>
</protein>
<gene>
    <name evidence="11" type="ORF">E2C06_20700</name>
</gene>
<dbReference type="PANTHER" id="PTHR43713">
    <property type="entry name" value="GLUTAMATE-1-SEMIALDEHYDE 2,1-AMINOMUTASE"/>
    <property type="match status" value="1"/>
</dbReference>
<keyword evidence="7" id="KW-0413">Isomerase</keyword>
<dbReference type="Pfam" id="PF00202">
    <property type="entry name" value="Aminotran_3"/>
    <property type="match status" value="1"/>
</dbReference>
<accession>A0A4R5QE71</accession>
<dbReference type="AlphaFoldDB" id="A0A4R5QE71"/>
<dbReference type="InterPro" id="IPR015422">
    <property type="entry name" value="PyrdxlP-dep_Trfase_small"/>
</dbReference>
<comment type="cofactor">
    <cofactor evidence="1">
        <name>pyridoxal 5'-phosphate</name>
        <dbReference type="ChEBI" id="CHEBI:597326"/>
    </cofactor>
</comment>
<dbReference type="FunFam" id="3.40.640.10:FF:000021">
    <property type="entry name" value="Glutamate-1-semialdehyde 2,1-aminomutase"/>
    <property type="match status" value="1"/>
</dbReference>
<dbReference type="InterPro" id="IPR005814">
    <property type="entry name" value="Aminotrans_3"/>
</dbReference>
<sequence>MDGITRSLDEQALVRTAHRVLPAGGFGNFASDIIIREGRGGRVWDVSGNEYVDYLLGSGPMFIGHAHPEVTEAVLAQVPRGTTFFANNEHGIRLAEVIVEAMPCAEQVRFVSSGSEADMYAMRVARAFRGRDRILKFEGGYHGMSDWGLMSLAPKRLANFPTAVPDSAGIPKSARDEVLVAPFNDLDAARALIEAHHDELGGVILEPFQRLIPPAPGFLQGIRDITAQYGIPLIFDEVVTGFRFAYGGAQSYYGVTPDLCTLGKIIGGGFPLAAIAGRADIMAHFDRGIVGDDGFLMQVGTLSGNPVAALAGLVTLEVLRRPGAYEQVFASGRTLMSGIDGMLRKAGLPAQIVGEPPLFDVVFSAEEVRDYRSTLRADAALQKHFNTQLRAAGILKGDSKYYMSLAHTAEDLEQTLQAFAGAIAALPRKVG</sequence>
<comment type="caution">
    <text evidence="11">The sequence shown here is derived from an EMBL/GenBank/DDBJ whole genome shotgun (WGS) entry which is preliminary data.</text>
</comment>
<keyword evidence="12" id="KW-1185">Reference proteome</keyword>
<dbReference type="EC" id="5.4.3.8" evidence="4"/>
<keyword evidence="6 10" id="KW-0663">Pyridoxal phosphate</keyword>
<evidence type="ECO:0000256" key="7">
    <source>
        <dbReference type="ARBA" id="ARBA00023235"/>
    </source>
</evidence>
<evidence type="ECO:0000256" key="2">
    <source>
        <dbReference type="ARBA" id="ARBA00004819"/>
    </source>
</evidence>
<dbReference type="EMBL" id="SMSJ01000033">
    <property type="protein sequence ID" value="TDH60677.1"/>
    <property type="molecule type" value="Genomic_DNA"/>
</dbReference>
<comment type="similarity">
    <text evidence="3">Belongs to the class-III pyridoxal-phosphate-dependent aminotransferase family. HemL subfamily.</text>
</comment>